<accession>A0ABU4TMX0</accession>
<gene>
    <name evidence="3" type="ORF">SK571_08615</name>
</gene>
<feature type="compositionally biased region" description="Pro residues" evidence="2">
    <location>
        <begin position="34"/>
        <end position="43"/>
    </location>
</feature>
<evidence type="ECO:0000256" key="1">
    <source>
        <dbReference type="ARBA" id="ARBA00022801"/>
    </source>
</evidence>
<dbReference type="InterPro" id="IPR042003">
    <property type="entry name" value="Sortase_E"/>
</dbReference>
<feature type="region of interest" description="Disordered" evidence="2">
    <location>
        <begin position="1"/>
        <end position="90"/>
    </location>
</feature>
<proteinExistence type="predicted"/>
<evidence type="ECO:0000313" key="4">
    <source>
        <dbReference type="Proteomes" id="UP001271792"/>
    </source>
</evidence>
<keyword evidence="4" id="KW-1185">Reference proteome</keyword>
<dbReference type="RefSeq" id="WP_319983481.1">
    <property type="nucleotide sequence ID" value="NZ_JAXAVV010000003.1"/>
</dbReference>
<dbReference type="Gene3D" id="2.40.260.10">
    <property type="entry name" value="Sortase"/>
    <property type="match status" value="1"/>
</dbReference>
<protein>
    <submittedName>
        <fullName evidence="3">Class E sortase</fullName>
    </submittedName>
</protein>
<dbReference type="EMBL" id="JAXAVV010000003">
    <property type="protein sequence ID" value="MDX8049438.1"/>
    <property type="molecule type" value="Genomic_DNA"/>
</dbReference>
<dbReference type="InterPro" id="IPR005754">
    <property type="entry name" value="Sortase"/>
</dbReference>
<dbReference type="SUPFAM" id="SSF63817">
    <property type="entry name" value="Sortase"/>
    <property type="match status" value="1"/>
</dbReference>
<dbReference type="InterPro" id="IPR023365">
    <property type="entry name" value="Sortase_dom-sf"/>
</dbReference>
<reference evidence="3 4" key="2">
    <citation type="submission" date="2023-11" db="EMBL/GenBank/DDBJ databases">
        <authorList>
            <person name="Lara A.C."/>
            <person name="Chronakova A."/>
        </authorList>
    </citation>
    <scope>NUCLEOTIDE SEQUENCE [LARGE SCALE GENOMIC DNA]</scope>
    <source>
        <strain evidence="3 4">BCCO 10_0798</strain>
    </source>
</reference>
<dbReference type="CDD" id="cd05830">
    <property type="entry name" value="Sortase_E"/>
    <property type="match status" value="1"/>
</dbReference>
<dbReference type="InterPro" id="IPR053465">
    <property type="entry name" value="Sortase_Class_E"/>
</dbReference>
<feature type="compositionally biased region" description="Pro residues" evidence="2">
    <location>
        <begin position="1"/>
        <end position="14"/>
    </location>
</feature>
<evidence type="ECO:0000313" key="3">
    <source>
        <dbReference type="EMBL" id="MDX8049438.1"/>
    </source>
</evidence>
<organism evidence="3 4">
    <name type="scientific">Lentzea kristufekii</name>
    <dbReference type="NCBI Taxonomy" id="3095430"/>
    <lineage>
        <taxon>Bacteria</taxon>
        <taxon>Bacillati</taxon>
        <taxon>Actinomycetota</taxon>
        <taxon>Actinomycetes</taxon>
        <taxon>Pseudonocardiales</taxon>
        <taxon>Pseudonocardiaceae</taxon>
        <taxon>Lentzea</taxon>
    </lineage>
</organism>
<dbReference type="NCBIfam" id="NF033747">
    <property type="entry name" value="class_E_sortase"/>
    <property type="match status" value="1"/>
</dbReference>
<reference evidence="3 4" key="1">
    <citation type="submission" date="2023-11" db="EMBL/GenBank/DDBJ databases">
        <title>Lentzea sokolovensis, sp. nov., Lentzea kristufkii, sp. nov., and Lentzea miocenensis, sp. nov., rare actinobacteria from Sokolov Coal Basin, Miocene lacustrine sediment, Czech Republic.</title>
        <authorList>
            <person name="Lara A."/>
            <person name="Kotroba L."/>
            <person name="Nouioui I."/>
            <person name="Neumann-Schaal M."/>
            <person name="Mast Y."/>
            <person name="Chronakova A."/>
        </authorList>
    </citation>
    <scope>NUCLEOTIDE SEQUENCE [LARGE SCALE GENOMIC DNA]</scope>
    <source>
        <strain evidence="3 4">BCCO 10_0798</strain>
    </source>
</reference>
<feature type="compositionally biased region" description="Pro residues" evidence="2">
    <location>
        <begin position="51"/>
        <end position="80"/>
    </location>
</feature>
<keyword evidence="1" id="KW-0378">Hydrolase</keyword>
<evidence type="ECO:0000256" key="2">
    <source>
        <dbReference type="SAM" id="MobiDB-lite"/>
    </source>
</evidence>
<comment type="caution">
    <text evidence="3">The sequence shown here is derived from an EMBL/GenBank/DDBJ whole genome shotgun (WGS) entry which is preliminary data.</text>
</comment>
<dbReference type="Pfam" id="PF04203">
    <property type="entry name" value="Sortase"/>
    <property type="match status" value="1"/>
</dbReference>
<sequence length="386" mass="41600">MRATPTPHPVPPPEATQFTSAFSGSLPPNAQQRPPFPGPPPGTPARGMPQPGRPVPPPGTPPGGMPRRPMPPPRPRPVDPPTEVIPRVEDDYDDEYYDDDEYYVDEPPAKNAPPPDSLGRKAVRGVGEALITMGLVVLLFVVYEVYVTDLLSAEKQQDATAALDSEWSSNVVTPPPADPNRKSQLNLIEGKAFAKMYIPVFGNDWKFSVVEGTTDKHLEIGPGHYKDTAQPGEAGNFSIAGHRVGKGAPFNDLDLLQSCNSIVVQTQTQWYVYRVLPMSNEVAGWASNPKSKEAACAGVAPLSTTLGEAYSKTVGQEIVVPSQGEVIAPIPHQVGATVPADKQARLLTLTTCHPRFSDKQRLIVHAIETKSYPVADGFVPPEMTEG</sequence>
<feature type="region of interest" description="Disordered" evidence="2">
    <location>
        <begin position="99"/>
        <end position="118"/>
    </location>
</feature>
<feature type="region of interest" description="Disordered" evidence="2">
    <location>
        <begin position="162"/>
        <end position="183"/>
    </location>
</feature>
<name>A0ABU4TMX0_9PSEU</name>
<dbReference type="Proteomes" id="UP001271792">
    <property type="component" value="Unassembled WGS sequence"/>
</dbReference>